<proteinExistence type="predicted"/>
<dbReference type="AlphaFoldDB" id="A0AAN7ZUQ2"/>
<reference evidence="1 2" key="1">
    <citation type="journal article" date="2024" name="Insects">
        <title>An Improved Chromosome-Level Genome Assembly of the Firefly Pyrocoelia pectoralis.</title>
        <authorList>
            <person name="Fu X."/>
            <person name="Meyer-Rochow V.B."/>
            <person name="Ballantyne L."/>
            <person name="Zhu X."/>
        </authorList>
    </citation>
    <scope>NUCLEOTIDE SEQUENCE [LARGE SCALE GENOMIC DNA]</scope>
    <source>
        <strain evidence="1">XCY_ONT2</strain>
    </source>
</reference>
<comment type="caution">
    <text evidence="1">The sequence shown here is derived from an EMBL/GenBank/DDBJ whole genome shotgun (WGS) entry which is preliminary data.</text>
</comment>
<keyword evidence="2" id="KW-1185">Reference proteome</keyword>
<dbReference type="EMBL" id="JAVRBK010000002">
    <property type="protein sequence ID" value="KAK5648726.1"/>
    <property type="molecule type" value="Genomic_DNA"/>
</dbReference>
<protein>
    <submittedName>
        <fullName evidence="1">Uncharacterized protein</fullName>
    </submittedName>
</protein>
<name>A0AAN7ZUQ2_9COLE</name>
<gene>
    <name evidence="1" type="ORF">RI129_003618</name>
</gene>
<evidence type="ECO:0000313" key="2">
    <source>
        <dbReference type="Proteomes" id="UP001329430"/>
    </source>
</evidence>
<sequence>MFNHINIVGESNTKFIKKFNTTCKSLRFTFNDETCKDNPLAWLQSAFEELHAYIVKDATPSDRIGVTLRNPNFPDKPVGISFRRVDQLSVEVIMSVLDKVMQSNATFFSSDLLVLNVDRVTVPVGYGRKNLTGLKFEDYCKSKRQGIINVTNPKHRQQFRRPRPKRRLPKTPTNIFKGLITK</sequence>
<accession>A0AAN7ZUQ2</accession>
<organism evidence="1 2">
    <name type="scientific">Pyrocoelia pectoralis</name>
    <dbReference type="NCBI Taxonomy" id="417401"/>
    <lineage>
        <taxon>Eukaryota</taxon>
        <taxon>Metazoa</taxon>
        <taxon>Ecdysozoa</taxon>
        <taxon>Arthropoda</taxon>
        <taxon>Hexapoda</taxon>
        <taxon>Insecta</taxon>
        <taxon>Pterygota</taxon>
        <taxon>Neoptera</taxon>
        <taxon>Endopterygota</taxon>
        <taxon>Coleoptera</taxon>
        <taxon>Polyphaga</taxon>
        <taxon>Elateriformia</taxon>
        <taxon>Elateroidea</taxon>
        <taxon>Lampyridae</taxon>
        <taxon>Lampyrinae</taxon>
        <taxon>Pyrocoelia</taxon>
    </lineage>
</organism>
<evidence type="ECO:0000313" key="1">
    <source>
        <dbReference type="EMBL" id="KAK5648726.1"/>
    </source>
</evidence>
<dbReference type="Proteomes" id="UP001329430">
    <property type="component" value="Chromosome 2"/>
</dbReference>